<reference evidence="1" key="1">
    <citation type="submission" date="2022-03" db="EMBL/GenBank/DDBJ databases">
        <authorList>
            <person name="Martin C."/>
        </authorList>
    </citation>
    <scope>NUCLEOTIDE SEQUENCE</scope>
</reference>
<name>A0A8S4NN21_OWEFU</name>
<keyword evidence="2" id="KW-1185">Reference proteome</keyword>
<dbReference type="AlphaFoldDB" id="A0A8S4NN21"/>
<dbReference type="Proteomes" id="UP000749559">
    <property type="component" value="Unassembled WGS sequence"/>
</dbReference>
<sequence>MHCKRICLNADENGTCVTFHLSMVDFNKPTGSIVKPLEEDLPWMLKVGNRYVYRVKDKVVIREYSWAQHGARMVMLPEFQPGKFAIMTYREFDYLVQCY</sequence>
<feature type="non-terminal residue" evidence="1">
    <location>
        <position position="99"/>
    </location>
</feature>
<evidence type="ECO:0000313" key="1">
    <source>
        <dbReference type="EMBL" id="CAH1782138.1"/>
    </source>
</evidence>
<organism evidence="1 2">
    <name type="scientific">Owenia fusiformis</name>
    <name type="common">Polychaete worm</name>
    <dbReference type="NCBI Taxonomy" id="6347"/>
    <lineage>
        <taxon>Eukaryota</taxon>
        <taxon>Metazoa</taxon>
        <taxon>Spiralia</taxon>
        <taxon>Lophotrochozoa</taxon>
        <taxon>Annelida</taxon>
        <taxon>Polychaeta</taxon>
        <taxon>Sedentaria</taxon>
        <taxon>Canalipalpata</taxon>
        <taxon>Sabellida</taxon>
        <taxon>Oweniida</taxon>
        <taxon>Oweniidae</taxon>
        <taxon>Owenia</taxon>
    </lineage>
</organism>
<accession>A0A8S4NN21</accession>
<dbReference type="EMBL" id="CAIIXF020000004">
    <property type="protein sequence ID" value="CAH1782138.1"/>
    <property type="molecule type" value="Genomic_DNA"/>
</dbReference>
<gene>
    <name evidence="1" type="ORF">OFUS_LOCUS8617</name>
</gene>
<protein>
    <submittedName>
        <fullName evidence="1">Uncharacterized protein</fullName>
    </submittedName>
</protein>
<proteinExistence type="predicted"/>
<comment type="caution">
    <text evidence="1">The sequence shown here is derived from an EMBL/GenBank/DDBJ whole genome shotgun (WGS) entry which is preliminary data.</text>
</comment>
<evidence type="ECO:0000313" key="2">
    <source>
        <dbReference type="Proteomes" id="UP000749559"/>
    </source>
</evidence>